<feature type="transmembrane region" description="Helical" evidence="7">
    <location>
        <begin position="36"/>
        <end position="57"/>
    </location>
</feature>
<evidence type="ECO:0000256" key="7">
    <source>
        <dbReference type="SAM" id="Phobius"/>
    </source>
</evidence>
<evidence type="ECO:0000256" key="4">
    <source>
        <dbReference type="ARBA" id="ARBA00022989"/>
    </source>
</evidence>
<keyword evidence="5 7" id="KW-0472">Membrane</keyword>
<keyword evidence="4 7" id="KW-1133">Transmembrane helix</keyword>
<dbReference type="GO" id="GO:0016020">
    <property type="term" value="C:membrane"/>
    <property type="evidence" value="ECO:0007669"/>
    <property type="project" value="UniProtKB-SubCell"/>
</dbReference>
<dbReference type="PANTHER" id="PTHR21347">
    <property type="entry name" value="CLEFT LIP AND PALATE ASSOCIATED TRANSMEMBRANE PROTEIN-RELATED"/>
    <property type="match status" value="1"/>
</dbReference>
<organism evidence="8">
    <name type="scientific">Chromera velia CCMP2878</name>
    <dbReference type="NCBI Taxonomy" id="1169474"/>
    <lineage>
        <taxon>Eukaryota</taxon>
        <taxon>Sar</taxon>
        <taxon>Alveolata</taxon>
        <taxon>Colpodellida</taxon>
        <taxon>Chromeraceae</taxon>
        <taxon>Chromera</taxon>
    </lineage>
</organism>
<protein>
    <submittedName>
        <fullName evidence="8">Uncharacterized protein</fullName>
    </submittedName>
</protein>
<dbReference type="AlphaFoldDB" id="A0A0G4HZF1"/>
<feature type="region of interest" description="Disordered" evidence="6">
    <location>
        <begin position="149"/>
        <end position="182"/>
    </location>
</feature>
<dbReference type="Pfam" id="PF05602">
    <property type="entry name" value="CLPTM1"/>
    <property type="match status" value="1"/>
</dbReference>
<feature type="transmembrane region" description="Helical" evidence="7">
    <location>
        <begin position="69"/>
        <end position="91"/>
    </location>
</feature>
<feature type="transmembrane region" description="Helical" evidence="7">
    <location>
        <begin position="267"/>
        <end position="287"/>
    </location>
</feature>
<evidence type="ECO:0000256" key="2">
    <source>
        <dbReference type="ARBA" id="ARBA00009310"/>
    </source>
</evidence>
<feature type="transmembrane region" description="Helical" evidence="7">
    <location>
        <begin position="307"/>
        <end position="325"/>
    </location>
</feature>
<dbReference type="InterPro" id="IPR008429">
    <property type="entry name" value="CLPTM1"/>
</dbReference>
<proteinExistence type="inferred from homology"/>
<feature type="transmembrane region" description="Helical" evidence="7">
    <location>
        <begin position="193"/>
        <end position="212"/>
    </location>
</feature>
<comment type="similarity">
    <text evidence="2">Belongs to the CLPTM1 family.</text>
</comment>
<reference evidence="8" key="1">
    <citation type="submission" date="2014-11" db="EMBL/GenBank/DDBJ databases">
        <authorList>
            <person name="Otto D Thomas"/>
            <person name="Naeem Raeece"/>
        </authorList>
    </citation>
    <scope>NUCLEOTIDE SEQUENCE</scope>
</reference>
<gene>
    <name evidence="8" type="ORF">Cvel_33970</name>
</gene>
<accession>A0A0G4HZF1</accession>
<sequence>MIFQHVMSDTFNKMEGVFDEYDVDSLKMTMTGTTPWLVAITFVVSVLHLIMEVLYVSSDIEYWKKQESFEGLSSLSILLDVICTVVIVLYLHECGESTLVIWIPLVRALLDSWKIVKMTRARYEILVVSSSDDRVLGQGEGERAKLVINSGGNKGEKETEEKESGGGVEKVEKEKGEATGKGVEHKQERGFSVFRLPVLSAFVPLILPTVIWRKRKAESEKEARKQEKLEELLEFEAKCMRWLSVFLLPVILCVCGYQLVFEKQRSWYSWLITSLASCAYAGGFVVMTPQLFRNYKLKSVEHLPWVALTYQAFNTFIDDLFSLLIRMPQMHRMSVFRDDVVFLIFIGQV</sequence>
<evidence type="ECO:0000256" key="6">
    <source>
        <dbReference type="SAM" id="MobiDB-lite"/>
    </source>
</evidence>
<comment type="subcellular location">
    <subcellularLocation>
        <location evidence="1">Membrane</location>
        <topology evidence="1">Multi-pass membrane protein</topology>
    </subcellularLocation>
</comment>
<keyword evidence="3 7" id="KW-0812">Transmembrane</keyword>
<evidence type="ECO:0000313" key="8">
    <source>
        <dbReference type="EMBL" id="CEM49956.1"/>
    </source>
</evidence>
<dbReference type="GO" id="GO:0012505">
    <property type="term" value="C:endomembrane system"/>
    <property type="evidence" value="ECO:0007669"/>
    <property type="project" value="TreeGrafter"/>
</dbReference>
<dbReference type="EMBL" id="CDMZ01004507">
    <property type="protein sequence ID" value="CEM49956.1"/>
    <property type="molecule type" value="Genomic_DNA"/>
</dbReference>
<evidence type="ECO:0000256" key="5">
    <source>
        <dbReference type="ARBA" id="ARBA00023136"/>
    </source>
</evidence>
<evidence type="ECO:0000256" key="1">
    <source>
        <dbReference type="ARBA" id="ARBA00004141"/>
    </source>
</evidence>
<feature type="compositionally biased region" description="Basic and acidic residues" evidence="6">
    <location>
        <begin position="154"/>
        <end position="182"/>
    </location>
</feature>
<dbReference type="PANTHER" id="PTHR21347:SF0">
    <property type="entry name" value="LIPID SCRAMBLASE CLPTM1L"/>
    <property type="match status" value="1"/>
</dbReference>
<feature type="non-terminal residue" evidence="8">
    <location>
        <position position="349"/>
    </location>
</feature>
<name>A0A0G4HZF1_9ALVE</name>
<feature type="transmembrane region" description="Helical" evidence="7">
    <location>
        <begin position="242"/>
        <end position="260"/>
    </location>
</feature>
<evidence type="ECO:0000256" key="3">
    <source>
        <dbReference type="ARBA" id="ARBA00022692"/>
    </source>
</evidence>